<evidence type="ECO:0000256" key="4">
    <source>
        <dbReference type="RuleBase" id="RU003682"/>
    </source>
</evidence>
<dbReference type="Pfam" id="PF14226">
    <property type="entry name" value="DIOX_N"/>
    <property type="match status" value="1"/>
</dbReference>
<protein>
    <recommendedName>
        <fullName evidence="5">Fe2OG dioxygenase domain-containing protein</fullName>
    </recommendedName>
</protein>
<dbReference type="GO" id="GO:0016491">
    <property type="term" value="F:oxidoreductase activity"/>
    <property type="evidence" value="ECO:0007669"/>
    <property type="project" value="UniProtKB-KW"/>
</dbReference>
<proteinExistence type="inferred from homology"/>
<dbReference type="InterPro" id="IPR027443">
    <property type="entry name" value="IPNS-like_sf"/>
</dbReference>
<dbReference type="InterPro" id="IPR050295">
    <property type="entry name" value="Plant_2OG-oxidoreductases"/>
</dbReference>
<gene>
    <name evidence="6" type="ORF">KP509_26G043100</name>
</gene>
<dbReference type="AlphaFoldDB" id="A0A8T2RLF9"/>
<name>A0A8T2RLF9_CERRI</name>
<comment type="caution">
    <text evidence="6">The sequence shown here is derived from an EMBL/GenBank/DDBJ whole genome shotgun (WGS) entry which is preliminary data.</text>
</comment>
<keyword evidence="4" id="KW-0560">Oxidoreductase</keyword>
<dbReference type="GO" id="GO:0046872">
    <property type="term" value="F:metal ion binding"/>
    <property type="evidence" value="ECO:0007669"/>
    <property type="project" value="UniProtKB-KW"/>
</dbReference>
<dbReference type="SUPFAM" id="SSF51197">
    <property type="entry name" value="Clavaminate synthase-like"/>
    <property type="match status" value="1"/>
</dbReference>
<comment type="similarity">
    <text evidence="1 4">Belongs to the iron/ascorbate-dependent oxidoreductase family.</text>
</comment>
<dbReference type="Pfam" id="PF03171">
    <property type="entry name" value="2OG-FeII_Oxy"/>
    <property type="match status" value="1"/>
</dbReference>
<evidence type="ECO:0000313" key="7">
    <source>
        <dbReference type="Proteomes" id="UP000825935"/>
    </source>
</evidence>
<dbReference type="InterPro" id="IPR005123">
    <property type="entry name" value="Oxoglu/Fe-dep_dioxygenase_dom"/>
</dbReference>
<dbReference type="InterPro" id="IPR044861">
    <property type="entry name" value="IPNS-like_FE2OG_OXY"/>
</dbReference>
<dbReference type="InterPro" id="IPR026992">
    <property type="entry name" value="DIOX_N"/>
</dbReference>
<keyword evidence="2 4" id="KW-0479">Metal-binding</keyword>
<reference evidence="6" key="1">
    <citation type="submission" date="2021-08" db="EMBL/GenBank/DDBJ databases">
        <title>WGS assembly of Ceratopteris richardii.</title>
        <authorList>
            <person name="Marchant D.B."/>
            <person name="Chen G."/>
            <person name="Jenkins J."/>
            <person name="Shu S."/>
            <person name="Leebens-Mack J."/>
            <person name="Grimwood J."/>
            <person name="Schmutz J."/>
            <person name="Soltis P."/>
            <person name="Soltis D."/>
            <person name="Chen Z.-H."/>
        </authorList>
    </citation>
    <scope>NUCLEOTIDE SEQUENCE</scope>
    <source>
        <strain evidence="6">Whitten #5841</strain>
        <tissue evidence="6">Leaf</tissue>
    </source>
</reference>
<evidence type="ECO:0000313" key="6">
    <source>
        <dbReference type="EMBL" id="KAH7296880.1"/>
    </source>
</evidence>
<dbReference type="PROSITE" id="PS51471">
    <property type="entry name" value="FE2OG_OXY"/>
    <property type="match status" value="1"/>
</dbReference>
<accession>A0A8T2RLF9</accession>
<dbReference type="Gene3D" id="2.60.120.330">
    <property type="entry name" value="B-lactam Antibiotic, Isopenicillin N Synthase, Chain"/>
    <property type="match status" value="1"/>
</dbReference>
<organism evidence="6 7">
    <name type="scientific">Ceratopteris richardii</name>
    <name type="common">Triangle waterfern</name>
    <dbReference type="NCBI Taxonomy" id="49495"/>
    <lineage>
        <taxon>Eukaryota</taxon>
        <taxon>Viridiplantae</taxon>
        <taxon>Streptophyta</taxon>
        <taxon>Embryophyta</taxon>
        <taxon>Tracheophyta</taxon>
        <taxon>Polypodiopsida</taxon>
        <taxon>Polypodiidae</taxon>
        <taxon>Polypodiales</taxon>
        <taxon>Pteridineae</taxon>
        <taxon>Pteridaceae</taxon>
        <taxon>Parkerioideae</taxon>
        <taxon>Ceratopteris</taxon>
    </lineage>
</organism>
<dbReference type="EMBL" id="CM035431">
    <property type="protein sequence ID" value="KAH7296880.1"/>
    <property type="molecule type" value="Genomic_DNA"/>
</dbReference>
<keyword evidence="7" id="KW-1185">Reference proteome</keyword>
<evidence type="ECO:0000256" key="1">
    <source>
        <dbReference type="ARBA" id="ARBA00008056"/>
    </source>
</evidence>
<dbReference type="Proteomes" id="UP000825935">
    <property type="component" value="Chromosome 26"/>
</dbReference>
<feature type="domain" description="Fe2OG dioxygenase" evidence="5">
    <location>
        <begin position="149"/>
        <end position="252"/>
    </location>
</feature>
<keyword evidence="3 4" id="KW-0408">Iron</keyword>
<sequence>MDDDTIQIVPVLDLSNLSPSQLQQKIAICCSEWGVFQIINHGVPLALQNQIRDAARHFFSLPTEIQRELLQADPFSPLSVFTGLKNEGEFRNWKHTLGFKPNPYMNTNLLPCILREPFVNFREKVGSLAHGVAKEIFAGLQLNADLLSDIHTRRQTMTVNYYPPCPERNFTYGIRPHSDFGSITLLMQDEVKGLQIRKGGNWIDMNPRKDAFIVMIGDQIEILTNGMYKSVEHRVLTNRSIPRISIACFYAPAEDDVIGPLGKFMSKRTPLMYRAVKFGDYLNHGFSKPLNGKSNLILSTMECH</sequence>
<evidence type="ECO:0000259" key="5">
    <source>
        <dbReference type="PROSITE" id="PS51471"/>
    </source>
</evidence>
<dbReference type="PANTHER" id="PTHR47991">
    <property type="entry name" value="OXOGLUTARATE/IRON-DEPENDENT DIOXYGENASE"/>
    <property type="match status" value="1"/>
</dbReference>
<evidence type="ECO:0000256" key="2">
    <source>
        <dbReference type="ARBA" id="ARBA00022723"/>
    </source>
</evidence>
<dbReference type="OrthoDB" id="288590at2759"/>
<evidence type="ECO:0000256" key="3">
    <source>
        <dbReference type="ARBA" id="ARBA00023004"/>
    </source>
</evidence>